<evidence type="ECO:0000259" key="8">
    <source>
        <dbReference type="Pfam" id="PF02771"/>
    </source>
</evidence>
<dbReference type="InterPro" id="IPR009100">
    <property type="entry name" value="AcylCoA_DH/oxidase_NM_dom_sf"/>
</dbReference>
<accession>A0A2T2XHA8</accession>
<reference evidence="9 10" key="1">
    <citation type="journal article" date="2014" name="BMC Genomics">
        <title>Comparison of environmental and isolate Sulfobacillus genomes reveals diverse carbon, sulfur, nitrogen, and hydrogen metabolisms.</title>
        <authorList>
            <person name="Justice N.B."/>
            <person name="Norman A."/>
            <person name="Brown C.T."/>
            <person name="Singh A."/>
            <person name="Thomas B.C."/>
            <person name="Banfield J.F."/>
        </authorList>
    </citation>
    <scope>NUCLEOTIDE SEQUENCE [LARGE SCALE GENOMIC DNA]</scope>
    <source>
        <strain evidence="9">AMDSBA4</strain>
    </source>
</reference>
<dbReference type="GO" id="GO:0050660">
    <property type="term" value="F:flavin adenine dinucleotide binding"/>
    <property type="evidence" value="ECO:0007669"/>
    <property type="project" value="InterPro"/>
</dbReference>
<feature type="domain" description="Acyl-CoA oxidase/dehydrogenase middle" evidence="7">
    <location>
        <begin position="121"/>
        <end position="210"/>
    </location>
</feature>
<name>A0A2T2XHA8_9FIRM</name>
<dbReference type="Gene3D" id="1.20.140.10">
    <property type="entry name" value="Butyryl-CoA Dehydrogenase, subunit A, domain 3"/>
    <property type="match status" value="1"/>
</dbReference>
<evidence type="ECO:0000256" key="3">
    <source>
        <dbReference type="ARBA" id="ARBA00022630"/>
    </source>
</evidence>
<dbReference type="PANTHER" id="PTHR43884">
    <property type="entry name" value="ACYL-COA DEHYDROGENASE"/>
    <property type="match status" value="1"/>
</dbReference>
<feature type="domain" description="Acyl-CoA dehydrogenase/oxidase C-terminal" evidence="6">
    <location>
        <begin position="223"/>
        <end position="329"/>
    </location>
</feature>
<sequence length="331" mass="36415">MEFSFSKEEEALREMLRGFAKNTLKPQYQHWDRTHEFPREYWRKMGELGVLGVALPEKDGGSGSTAVAAGIAAEEISRGDFNMGYGVILGSLVGDILSRGATAKVRQEFLIPMLKGEKLMAIAVTEPEAGSDVRGIRSEVLRDRNGHLRLRGEKSGISLATVADGAVVAAKESDGISLFAVTLRQPGVSRKLFDDMGTRPIGRGSLYFDDIMITEEDRVGSPDQGLRSVLTGFDLSRVLIGLQSIGAALESLEETITYVKEREAFGKTLAEFQGVGFTLAERYADLELLRWYCYRALWLQDQGLPHAAESAICKWRAPRAAVDAIHDCLII</sequence>
<dbReference type="InterPro" id="IPR006089">
    <property type="entry name" value="Acyl-CoA_DH_CS"/>
</dbReference>
<dbReference type="PANTHER" id="PTHR43884:SF37">
    <property type="entry name" value="ACYL-COA DEHYDROGENASE"/>
    <property type="match status" value="1"/>
</dbReference>
<keyword evidence="5" id="KW-0560">Oxidoreductase</keyword>
<evidence type="ECO:0000313" key="10">
    <source>
        <dbReference type="Proteomes" id="UP000242972"/>
    </source>
</evidence>
<dbReference type="Pfam" id="PF02770">
    <property type="entry name" value="Acyl-CoA_dh_M"/>
    <property type="match status" value="1"/>
</dbReference>
<dbReference type="Pfam" id="PF02771">
    <property type="entry name" value="Acyl-CoA_dh_N"/>
    <property type="match status" value="1"/>
</dbReference>
<organism evidence="9 10">
    <name type="scientific">Sulfobacillus benefaciens</name>
    <dbReference type="NCBI Taxonomy" id="453960"/>
    <lineage>
        <taxon>Bacteria</taxon>
        <taxon>Bacillati</taxon>
        <taxon>Bacillota</taxon>
        <taxon>Clostridia</taxon>
        <taxon>Eubacteriales</taxon>
        <taxon>Clostridiales Family XVII. Incertae Sedis</taxon>
        <taxon>Sulfobacillus</taxon>
    </lineage>
</organism>
<dbReference type="EMBL" id="PXYW01000016">
    <property type="protein sequence ID" value="PSR33846.1"/>
    <property type="molecule type" value="Genomic_DNA"/>
</dbReference>
<dbReference type="Pfam" id="PF00441">
    <property type="entry name" value="Acyl-CoA_dh_1"/>
    <property type="match status" value="1"/>
</dbReference>
<keyword evidence="4 5" id="KW-0274">FAD</keyword>
<dbReference type="AlphaFoldDB" id="A0A2T2XHA8"/>
<proteinExistence type="inferred from homology"/>
<evidence type="ECO:0000256" key="5">
    <source>
        <dbReference type="RuleBase" id="RU362125"/>
    </source>
</evidence>
<evidence type="ECO:0000259" key="7">
    <source>
        <dbReference type="Pfam" id="PF02770"/>
    </source>
</evidence>
<protein>
    <submittedName>
        <fullName evidence="9">Cyclohexanecarboxyl-CoA dehydrogenase</fullName>
    </submittedName>
</protein>
<comment type="similarity">
    <text evidence="2 5">Belongs to the acyl-CoA dehydrogenase family.</text>
</comment>
<dbReference type="InterPro" id="IPR009075">
    <property type="entry name" value="AcylCo_DH/oxidase_C"/>
</dbReference>
<dbReference type="InterPro" id="IPR006091">
    <property type="entry name" value="Acyl-CoA_Oxase/DH_mid-dom"/>
</dbReference>
<dbReference type="Gene3D" id="1.10.540.10">
    <property type="entry name" value="Acyl-CoA dehydrogenase/oxidase, N-terminal domain"/>
    <property type="match status" value="1"/>
</dbReference>
<dbReference type="InterPro" id="IPR036250">
    <property type="entry name" value="AcylCo_DH-like_C"/>
</dbReference>
<dbReference type="GO" id="GO:0003995">
    <property type="term" value="F:acyl-CoA dehydrogenase activity"/>
    <property type="evidence" value="ECO:0007669"/>
    <property type="project" value="InterPro"/>
</dbReference>
<keyword evidence="3 5" id="KW-0285">Flavoprotein</keyword>
<dbReference type="Gene3D" id="2.40.110.10">
    <property type="entry name" value="Butyryl-CoA Dehydrogenase, subunit A, domain 2"/>
    <property type="match status" value="1"/>
</dbReference>
<evidence type="ECO:0000259" key="6">
    <source>
        <dbReference type="Pfam" id="PF00441"/>
    </source>
</evidence>
<comment type="cofactor">
    <cofactor evidence="1 5">
        <name>FAD</name>
        <dbReference type="ChEBI" id="CHEBI:57692"/>
    </cofactor>
</comment>
<evidence type="ECO:0000256" key="2">
    <source>
        <dbReference type="ARBA" id="ARBA00009347"/>
    </source>
</evidence>
<feature type="non-terminal residue" evidence="9">
    <location>
        <position position="331"/>
    </location>
</feature>
<dbReference type="InterPro" id="IPR037069">
    <property type="entry name" value="AcylCoA_DH/ox_N_sf"/>
</dbReference>
<dbReference type="InterPro" id="IPR013786">
    <property type="entry name" value="AcylCoA_DH/ox_N"/>
</dbReference>
<evidence type="ECO:0000256" key="1">
    <source>
        <dbReference type="ARBA" id="ARBA00001974"/>
    </source>
</evidence>
<gene>
    <name evidence="9" type="ORF">C7B46_08345</name>
</gene>
<evidence type="ECO:0000256" key="4">
    <source>
        <dbReference type="ARBA" id="ARBA00022827"/>
    </source>
</evidence>
<dbReference type="SUPFAM" id="SSF56645">
    <property type="entry name" value="Acyl-CoA dehydrogenase NM domain-like"/>
    <property type="match status" value="1"/>
</dbReference>
<feature type="domain" description="Acyl-CoA dehydrogenase/oxidase N-terminal" evidence="8">
    <location>
        <begin position="6"/>
        <end position="117"/>
    </location>
</feature>
<evidence type="ECO:0000313" key="9">
    <source>
        <dbReference type="EMBL" id="PSR33846.1"/>
    </source>
</evidence>
<dbReference type="PROSITE" id="PS00072">
    <property type="entry name" value="ACYL_COA_DH_1"/>
    <property type="match status" value="1"/>
</dbReference>
<dbReference type="InterPro" id="IPR046373">
    <property type="entry name" value="Acyl-CoA_Oxase/DH_mid-dom_sf"/>
</dbReference>
<dbReference type="SUPFAM" id="SSF47203">
    <property type="entry name" value="Acyl-CoA dehydrogenase C-terminal domain-like"/>
    <property type="match status" value="1"/>
</dbReference>
<comment type="caution">
    <text evidence="9">The sequence shown here is derived from an EMBL/GenBank/DDBJ whole genome shotgun (WGS) entry which is preliminary data.</text>
</comment>
<dbReference type="Proteomes" id="UP000242972">
    <property type="component" value="Unassembled WGS sequence"/>
</dbReference>